<dbReference type="FunCoup" id="B4JY15">
    <property type="interactions" value="45"/>
</dbReference>
<reference evidence="15 16" key="1">
    <citation type="journal article" date="2007" name="Nature">
        <title>Evolution of genes and genomes on the Drosophila phylogeny.</title>
        <authorList>
            <consortium name="Drosophila 12 Genomes Consortium"/>
            <person name="Clark A.G."/>
            <person name="Eisen M.B."/>
            <person name="Smith D.R."/>
            <person name="Bergman C.M."/>
            <person name="Oliver B."/>
            <person name="Markow T.A."/>
            <person name="Kaufman T.C."/>
            <person name="Kellis M."/>
            <person name="Gelbart W."/>
            <person name="Iyer V.N."/>
            <person name="Pollard D.A."/>
            <person name="Sackton T.B."/>
            <person name="Larracuente A.M."/>
            <person name="Singh N.D."/>
            <person name="Abad J.P."/>
            <person name="Abt D.N."/>
            <person name="Adryan B."/>
            <person name="Aguade M."/>
            <person name="Akashi H."/>
            <person name="Anderson W.W."/>
            <person name="Aquadro C.F."/>
            <person name="Ardell D.H."/>
            <person name="Arguello R."/>
            <person name="Artieri C.G."/>
            <person name="Barbash D.A."/>
            <person name="Barker D."/>
            <person name="Barsanti P."/>
            <person name="Batterham P."/>
            <person name="Batzoglou S."/>
            <person name="Begun D."/>
            <person name="Bhutkar A."/>
            <person name="Blanco E."/>
            <person name="Bosak S.A."/>
            <person name="Bradley R.K."/>
            <person name="Brand A.D."/>
            <person name="Brent M.R."/>
            <person name="Brooks A.N."/>
            <person name="Brown R.H."/>
            <person name="Butlin R.K."/>
            <person name="Caggese C."/>
            <person name="Calvi B.R."/>
            <person name="Bernardo de Carvalho A."/>
            <person name="Caspi A."/>
            <person name="Castrezana S."/>
            <person name="Celniker S.E."/>
            <person name="Chang J.L."/>
            <person name="Chapple C."/>
            <person name="Chatterji S."/>
            <person name="Chinwalla A."/>
            <person name="Civetta A."/>
            <person name="Clifton S.W."/>
            <person name="Comeron J.M."/>
            <person name="Costello J.C."/>
            <person name="Coyne J.A."/>
            <person name="Daub J."/>
            <person name="David R.G."/>
            <person name="Delcher A.L."/>
            <person name="Delehaunty K."/>
            <person name="Do C.B."/>
            <person name="Ebling H."/>
            <person name="Edwards K."/>
            <person name="Eickbush T."/>
            <person name="Evans J.D."/>
            <person name="Filipski A."/>
            <person name="Findeiss S."/>
            <person name="Freyhult E."/>
            <person name="Fulton L."/>
            <person name="Fulton R."/>
            <person name="Garcia A.C."/>
            <person name="Gardiner A."/>
            <person name="Garfield D.A."/>
            <person name="Garvin B.E."/>
            <person name="Gibson G."/>
            <person name="Gilbert D."/>
            <person name="Gnerre S."/>
            <person name="Godfrey J."/>
            <person name="Good R."/>
            <person name="Gotea V."/>
            <person name="Gravely B."/>
            <person name="Greenberg A.J."/>
            <person name="Griffiths-Jones S."/>
            <person name="Gross S."/>
            <person name="Guigo R."/>
            <person name="Gustafson E.A."/>
            <person name="Haerty W."/>
            <person name="Hahn M.W."/>
            <person name="Halligan D.L."/>
            <person name="Halpern A.L."/>
            <person name="Halter G.M."/>
            <person name="Han M.V."/>
            <person name="Heger A."/>
            <person name="Hillier L."/>
            <person name="Hinrichs A.S."/>
            <person name="Holmes I."/>
            <person name="Hoskins R.A."/>
            <person name="Hubisz M.J."/>
            <person name="Hultmark D."/>
            <person name="Huntley M.A."/>
            <person name="Jaffe D.B."/>
            <person name="Jagadeeshan S."/>
            <person name="Jeck W.R."/>
            <person name="Johnson J."/>
            <person name="Jones C.D."/>
            <person name="Jordan W.C."/>
            <person name="Karpen G.H."/>
            <person name="Kataoka E."/>
            <person name="Keightley P.D."/>
            <person name="Kheradpour P."/>
            <person name="Kirkness E.F."/>
            <person name="Koerich L.B."/>
            <person name="Kristiansen K."/>
            <person name="Kudrna D."/>
            <person name="Kulathinal R.J."/>
            <person name="Kumar S."/>
            <person name="Kwok R."/>
            <person name="Lander E."/>
            <person name="Langley C.H."/>
            <person name="Lapoint R."/>
            <person name="Lazzaro B.P."/>
            <person name="Lee S.J."/>
            <person name="Levesque L."/>
            <person name="Li R."/>
            <person name="Lin C.F."/>
            <person name="Lin M.F."/>
            <person name="Lindblad-Toh K."/>
            <person name="Llopart A."/>
            <person name="Long M."/>
            <person name="Low L."/>
            <person name="Lozovsky E."/>
            <person name="Lu J."/>
            <person name="Luo M."/>
            <person name="Machado C.A."/>
            <person name="Makalowski W."/>
            <person name="Marzo M."/>
            <person name="Matsuda M."/>
            <person name="Matzkin L."/>
            <person name="McAllister B."/>
            <person name="McBride C.S."/>
            <person name="McKernan B."/>
            <person name="McKernan K."/>
            <person name="Mendez-Lago M."/>
            <person name="Minx P."/>
            <person name="Mollenhauer M.U."/>
            <person name="Montooth K."/>
            <person name="Mount S.M."/>
            <person name="Mu X."/>
            <person name="Myers E."/>
            <person name="Negre B."/>
            <person name="Newfeld S."/>
            <person name="Nielsen R."/>
            <person name="Noor M.A."/>
            <person name="O'Grady P."/>
            <person name="Pachter L."/>
            <person name="Papaceit M."/>
            <person name="Parisi M.J."/>
            <person name="Parisi M."/>
            <person name="Parts L."/>
            <person name="Pedersen J.S."/>
            <person name="Pesole G."/>
            <person name="Phillippy A.M."/>
            <person name="Ponting C.P."/>
            <person name="Pop M."/>
            <person name="Porcelli D."/>
            <person name="Powell J.R."/>
            <person name="Prohaska S."/>
            <person name="Pruitt K."/>
            <person name="Puig M."/>
            <person name="Quesneville H."/>
            <person name="Ram K.R."/>
            <person name="Rand D."/>
            <person name="Rasmussen M.D."/>
            <person name="Reed L.K."/>
            <person name="Reenan R."/>
            <person name="Reily A."/>
            <person name="Remington K.A."/>
            <person name="Rieger T.T."/>
            <person name="Ritchie M.G."/>
            <person name="Robin C."/>
            <person name="Rogers Y.H."/>
            <person name="Rohde C."/>
            <person name="Rozas J."/>
            <person name="Rubenfield M.J."/>
            <person name="Ruiz A."/>
            <person name="Russo S."/>
            <person name="Salzberg S.L."/>
            <person name="Sanchez-Gracia A."/>
            <person name="Saranga D.J."/>
            <person name="Sato H."/>
            <person name="Schaeffer S.W."/>
            <person name="Schatz M.C."/>
            <person name="Schlenke T."/>
            <person name="Schwartz R."/>
            <person name="Segarra C."/>
            <person name="Singh R.S."/>
            <person name="Sirot L."/>
            <person name="Sirota M."/>
            <person name="Sisneros N.B."/>
            <person name="Smith C.D."/>
            <person name="Smith T.F."/>
            <person name="Spieth J."/>
            <person name="Stage D.E."/>
            <person name="Stark A."/>
            <person name="Stephan W."/>
            <person name="Strausberg R.L."/>
            <person name="Strempel S."/>
            <person name="Sturgill D."/>
            <person name="Sutton G."/>
            <person name="Sutton G.G."/>
            <person name="Tao W."/>
            <person name="Teichmann S."/>
            <person name="Tobari Y.N."/>
            <person name="Tomimura Y."/>
            <person name="Tsolas J.M."/>
            <person name="Valente V.L."/>
            <person name="Venter E."/>
            <person name="Venter J.C."/>
            <person name="Vicario S."/>
            <person name="Vieira F.G."/>
            <person name="Vilella A.J."/>
            <person name="Villasante A."/>
            <person name="Walenz B."/>
            <person name="Wang J."/>
            <person name="Wasserman M."/>
            <person name="Watts T."/>
            <person name="Wilson D."/>
            <person name="Wilson R.K."/>
            <person name="Wing R.A."/>
            <person name="Wolfner M.F."/>
            <person name="Wong A."/>
            <person name="Wong G.K."/>
            <person name="Wu C.I."/>
            <person name="Wu G."/>
            <person name="Yamamoto D."/>
            <person name="Yang H.P."/>
            <person name="Yang S.P."/>
            <person name="Yorke J.A."/>
            <person name="Yoshida K."/>
            <person name="Zdobnov E."/>
            <person name="Zhang P."/>
            <person name="Zhang Y."/>
            <person name="Zimin A.V."/>
            <person name="Baldwin J."/>
            <person name="Abdouelleil A."/>
            <person name="Abdulkadir J."/>
            <person name="Abebe A."/>
            <person name="Abera B."/>
            <person name="Abreu J."/>
            <person name="Acer S.C."/>
            <person name="Aftuck L."/>
            <person name="Alexander A."/>
            <person name="An P."/>
            <person name="Anderson E."/>
            <person name="Anderson S."/>
            <person name="Arachi H."/>
            <person name="Azer M."/>
            <person name="Bachantsang P."/>
            <person name="Barry A."/>
            <person name="Bayul T."/>
            <person name="Berlin A."/>
            <person name="Bessette D."/>
            <person name="Bloom T."/>
            <person name="Blye J."/>
            <person name="Boguslavskiy L."/>
            <person name="Bonnet C."/>
            <person name="Boukhgalter B."/>
            <person name="Bourzgui I."/>
            <person name="Brown A."/>
            <person name="Cahill P."/>
            <person name="Channer S."/>
            <person name="Cheshatsang Y."/>
            <person name="Chuda L."/>
            <person name="Citroen M."/>
            <person name="Collymore A."/>
            <person name="Cooke P."/>
            <person name="Costello M."/>
            <person name="D'Aco K."/>
            <person name="Daza R."/>
            <person name="De Haan G."/>
            <person name="DeGray S."/>
            <person name="DeMaso C."/>
            <person name="Dhargay N."/>
            <person name="Dooley K."/>
            <person name="Dooley E."/>
            <person name="Doricent M."/>
            <person name="Dorje P."/>
            <person name="Dorjee K."/>
            <person name="Dupes A."/>
            <person name="Elong R."/>
            <person name="Falk J."/>
            <person name="Farina A."/>
            <person name="Faro S."/>
            <person name="Ferguson D."/>
            <person name="Fisher S."/>
            <person name="Foley C.D."/>
            <person name="Franke A."/>
            <person name="Friedrich D."/>
            <person name="Gadbois L."/>
            <person name="Gearin G."/>
            <person name="Gearin C.R."/>
            <person name="Giannoukos G."/>
            <person name="Goode T."/>
            <person name="Graham J."/>
            <person name="Grandbois E."/>
            <person name="Grewal S."/>
            <person name="Gyaltsen K."/>
            <person name="Hafez N."/>
            <person name="Hagos B."/>
            <person name="Hall J."/>
            <person name="Henson C."/>
            <person name="Hollinger A."/>
            <person name="Honan T."/>
            <person name="Huard M.D."/>
            <person name="Hughes L."/>
            <person name="Hurhula B."/>
            <person name="Husby M.E."/>
            <person name="Kamat A."/>
            <person name="Kanga B."/>
            <person name="Kashin S."/>
            <person name="Khazanovich D."/>
            <person name="Kisner P."/>
            <person name="Lance K."/>
            <person name="Lara M."/>
            <person name="Lee W."/>
            <person name="Lennon N."/>
            <person name="Letendre F."/>
            <person name="LeVine R."/>
            <person name="Lipovsky A."/>
            <person name="Liu X."/>
            <person name="Liu J."/>
            <person name="Liu S."/>
            <person name="Lokyitsang T."/>
            <person name="Lokyitsang Y."/>
            <person name="Lubonja R."/>
            <person name="Lui A."/>
            <person name="MacDonald P."/>
            <person name="Magnisalis V."/>
            <person name="Maru K."/>
            <person name="Matthews C."/>
            <person name="McCusker W."/>
            <person name="McDonough S."/>
            <person name="Mehta T."/>
            <person name="Meldrim J."/>
            <person name="Meneus L."/>
            <person name="Mihai O."/>
            <person name="Mihalev A."/>
            <person name="Mihova T."/>
            <person name="Mittelman R."/>
            <person name="Mlenga V."/>
            <person name="Montmayeur A."/>
            <person name="Mulrain L."/>
            <person name="Navidi A."/>
            <person name="Naylor J."/>
            <person name="Negash T."/>
            <person name="Nguyen T."/>
            <person name="Nguyen N."/>
            <person name="Nicol R."/>
            <person name="Norbu C."/>
            <person name="Norbu N."/>
            <person name="Novod N."/>
            <person name="O'Neill B."/>
            <person name="Osman S."/>
            <person name="Markiewicz E."/>
            <person name="Oyono O.L."/>
            <person name="Patti C."/>
            <person name="Phunkhang P."/>
            <person name="Pierre F."/>
            <person name="Priest M."/>
            <person name="Raghuraman S."/>
            <person name="Rege F."/>
            <person name="Reyes R."/>
            <person name="Rise C."/>
            <person name="Rogov P."/>
            <person name="Ross K."/>
            <person name="Ryan E."/>
            <person name="Settipalli S."/>
            <person name="Shea T."/>
            <person name="Sherpa N."/>
            <person name="Shi L."/>
            <person name="Shih D."/>
            <person name="Sparrow T."/>
            <person name="Spaulding J."/>
            <person name="Stalker J."/>
            <person name="Stange-Thomann N."/>
            <person name="Stavropoulos S."/>
            <person name="Stone C."/>
            <person name="Strader C."/>
            <person name="Tesfaye S."/>
            <person name="Thomson T."/>
            <person name="Thoulutsang Y."/>
            <person name="Thoulutsang D."/>
            <person name="Topham K."/>
            <person name="Topping I."/>
            <person name="Tsamla T."/>
            <person name="Vassiliev H."/>
            <person name="Vo A."/>
            <person name="Wangchuk T."/>
            <person name="Wangdi T."/>
            <person name="Weiand M."/>
            <person name="Wilkinson J."/>
            <person name="Wilson A."/>
            <person name="Yadav S."/>
            <person name="Young G."/>
            <person name="Yu Q."/>
            <person name="Zembek L."/>
            <person name="Zhong D."/>
            <person name="Zimmer A."/>
            <person name="Zwirko Z."/>
            <person name="Jaffe D.B."/>
            <person name="Alvarez P."/>
            <person name="Brockman W."/>
            <person name="Butler J."/>
            <person name="Chin C."/>
            <person name="Gnerre S."/>
            <person name="Grabherr M."/>
            <person name="Kleber M."/>
            <person name="Mauceli E."/>
            <person name="MacCallum I."/>
        </authorList>
    </citation>
    <scope>NUCLEOTIDE SEQUENCE [LARGE SCALE GENOMIC DNA]</scope>
    <source>
        <strain evidence="16">Tucson 15287-2541.00</strain>
    </source>
</reference>
<dbReference type="EMBL" id="CH916377">
    <property type="protein sequence ID" value="EDV90577.1"/>
    <property type="molecule type" value="Genomic_DNA"/>
</dbReference>
<dbReference type="Gene3D" id="2.60.120.620">
    <property type="entry name" value="q2cbj1_9rhob like domain"/>
    <property type="match status" value="1"/>
</dbReference>
<dbReference type="SMR" id="B4JY15"/>
<dbReference type="GO" id="GO:0004656">
    <property type="term" value="F:procollagen-proline 4-dioxygenase activity"/>
    <property type="evidence" value="ECO:0007669"/>
    <property type="project" value="UniProtKB-EC"/>
</dbReference>
<dbReference type="AlphaFoldDB" id="B4JY15"/>
<feature type="domain" description="Fe2OG dioxygenase" evidence="14">
    <location>
        <begin position="397"/>
        <end position="501"/>
    </location>
</feature>
<keyword evidence="6" id="KW-0479">Metal-binding</keyword>
<keyword evidence="12" id="KW-0325">Glycoprotein</keyword>
<dbReference type="SMART" id="SM00702">
    <property type="entry name" value="P4Hc"/>
    <property type="match status" value="1"/>
</dbReference>
<evidence type="ECO:0000256" key="8">
    <source>
        <dbReference type="ARBA" id="ARBA00022896"/>
    </source>
</evidence>
<feature type="chain" id="PRO_5002810162" description="procollagen-proline 4-dioxygenase" evidence="13">
    <location>
        <begin position="19"/>
        <end position="513"/>
    </location>
</feature>
<evidence type="ECO:0000259" key="14">
    <source>
        <dbReference type="PROSITE" id="PS51471"/>
    </source>
</evidence>
<evidence type="ECO:0000256" key="4">
    <source>
        <dbReference type="ARBA" id="ARBA00006511"/>
    </source>
</evidence>
<dbReference type="Gene3D" id="6.10.140.1460">
    <property type="match status" value="1"/>
</dbReference>
<dbReference type="Proteomes" id="UP000001070">
    <property type="component" value="Unassembled WGS sequence"/>
</dbReference>
<keyword evidence="13" id="KW-0732">Signal</keyword>
<evidence type="ECO:0000256" key="10">
    <source>
        <dbReference type="ARBA" id="ARBA00023002"/>
    </source>
</evidence>
<dbReference type="InterPro" id="IPR013547">
    <property type="entry name" value="P4H_N"/>
</dbReference>
<dbReference type="PhylomeDB" id="B4JY15"/>
<dbReference type="GO" id="GO:0031418">
    <property type="term" value="F:L-ascorbic acid binding"/>
    <property type="evidence" value="ECO:0007669"/>
    <property type="project" value="UniProtKB-KW"/>
</dbReference>
<feature type="signal peptide" evidence="13">
    <location>
        <begin position="1"/>
        <end position="18"/>
    </location>
</feature>
<dbReference type="Pfam" id="PF08336">
    <property type="entry name" value="P4Ha_N"/>
    <property type="match status" value="1"/>
</dbReference>
<keyword evidence="8" id="KW-0847">Vitamin C</keyword>
<sequence length="513" mass="58795">MRLRLLAAALFLVNLVSGQDEKSHCTSIAGMTNLLHLEAQLIDNLSNYADELENKLLTVRGYVTEMRAASRKAQQDSVAHLSNPLNSFSLIRRMHEDWIHWQKYMKQPVGQQQVKYLNEQREQLPSSTDLQEAAEALYRIHVTYDLKISDMAKGLLNGRQYNVSLSALDSYALGKFLYDQQIFEDAGNWIYQAINWLQNKQNVLALPLQLDQAELLQVYAEALIKLKRYADAQKVLQTATTLKKDSFKLLIRKSEVETLIRTEPNAVPKLIKKRVGGKYEKGCRGQYAPATSSRLHCVYNSTNSAFLRLAPLKMELLQLDPYMVLYHDAISPREIEDLQFLAMPRLKRAKVVDQVTHRNMMVKERTSKVTWLGDATNAFTMRLNKRIEDMSGFTMYGSEMLQVMNYGLGGHYASHYDFLNATSKTRLNGDRIATVMFYLSDVEQGGATVFPKIQKAVFPQRGTAIIWYNLKENGDFDTNTIHAACPVIVGSKWVCNKWIRENEQMFRRPCLKQ</sequence>
<keyword evidence="7" id="KW-0256">Endoplasmic reticulum</keyword>
<dbReference type="GO" id="GO:0005506">
    <property type="term" value="F:iron ion binding"/>
    <property type="evidence" value="ECO:0007669"/>
    <property type="project" value="InterPro"/>
</dbReference>
<gene>
    <name evidence="15" type="primary">Dgri\GH14105</name>
    <name evidence="15" type="ORF">Dgri_GH14105</name>
</gene>
<evidence type="ECO:0000313" key="16">
    <source>
        <dbReference type="Proteomes" id="UP000001070"/>
    </source>
</evidence>
<dbReference type="GO" id="GO:0005788">
    <property type="term" value="C:endoplasmic reticulum lumen"/>
    <property type="evidence" value="ECO:0007669"/>
    <property type="project" value="UniProtKB-SubCell"/>
</dbReference>
<comment type="cofactor">
    <cofactor evidence="1">
        <name>L-ascorbate</name>
        <dbReference type="ChEBI" id="CHEBI:38290"/>
    </cofactor>
</comment>
<name>B4JY15_DROGR</name>
<dbReference type="eggNOG" id="KOG1591">
    <property type="taxonomic scope" value="Eukaryota"/>
</dbReference>
<comment type="subcellular location">
    <subcellularLocation>
        <location evidence="3">Endoplasmic reticulum lumen</location>
    </subcellularLocation>
</comment>
<evidence type="ECO:0000256" key="2">
    <source>
        <dbReference type="ARBA" id="ARBA00002035"/>
    </source>
</evidence>
<dbReference type="KEGG" id="dgr:6569718"/>
<dbReference type="FunFam" id="2.60.120.620:FF:000011">
    <property type="entry name" value="Prolyl alpha subunit"/>
    <property type="match status" value="1"/>
</dbReference>
<evidence type="ECO:0000256" key="6">
    <source>
        <dbReference type="ARBA" id="ARBA00022723"/>
    </source>
</evidence>
<evidence type="ECO:0000256" key="12">
    <source>
        <dbReference type="ARBA" id="ARBA00023180"/>
    </source>
</evidence>
<dbReference type="InterPro" id="IPR006620">
    <property type="entry name" value="Pro_4_hyd_alph"/>
</dbReference>
<dbReference type="SUPFAM" id="SSF48452">
    <property type="entry name" value="TPR-like"/>
    <property type="match status" value="1"/>
</dbReference>
<dbReference type="OrthoDB" id="420380at2759"/>
<evidence type="ECO:0000256" key="9">
    <source>
        <dbReference type="ARBA" id="ARBA00022964"/>
    </source>
</evidence>
<dbReference type="HOGENOM" id="CLU_024155_2_0_1"/>
<dbReference type="EC" id="1.14.11.2" evidence="5"/>
<dbReference type="PANTHER" id="PTHR10869:SF244">
    <property type="entry name" value="PROLYL 4-HYDROXYLASE SUBUNIT ALPHA-2"/>
    <property type="match status" value="1"/>
</dbReference>
<dbReference type="InterPro" id="IPR044862">
    <property type="entry name" value="Pro_4_hyd_alph_FE2OG_OXY"/>
</dbReference>
<evidence type="ECO:0000256" key="5">
    <source>
        <dbReference type="ARBA" id="ARBA00012269"/>
    </source>
</evidence>
<accession>B4JY15</accession>
<keyword evidence="11" id="KW-0408">Iron</keyword>
<dbReference type="Gene3D" id="1.25.40.10">
    <property type="entry name" value="Tetratricopeptide repeat domain"/>
    <property type="match status" value="1"/>
</dbReference>
<evidence type="ECO:0000256" key="11">
    <source>
        <dbReference type="ARBA" id="ARBA00023004"/>
    </source>
</evidence>
<dbReference type="InterPro" id="IPR005123">
    <property type="entry name" value="Oxoglu/Fe-dep_dioxygenase_dom"/>
</dbReference>
<proteinExistence type="inferred from homology"/>
<keyword evidence="9" id="KW-0223">Dioxygenase</keyword>
<evidence type="ECO:0000256" key="3">
    <source>
        <dbReference type="ARBA" id="ARBA00004319"/>
    </source>
</evidence>
<dbReference type="InterPro" id="IPR045054">
    <property type="entry name" value="P4HA-like"/>
</dbReference>
<dbReference type="PROSITE" id="PS51471">
    <property type="entry name" value="FE2OG_OXY"/>
    <property type="match status" value="1"/>
</dbReference>
<keyword evidence="16" id="KW-1185">Reference proteome</keyword>
<keyword evidence="10" id="KW-0560">Oxidoreductase</keyword>
<dbReference type="InterPro" id="IPR011990">
    <property type="entry name" value="TPR-like_helical_dom_sf"/>
</dbReference>
<comment type="similarity">
    <text evidence="4">Belongs to the P4HA family.</text>
</comment>
<evidence type="ECO:0000256" key="7">
    <source>
        <dbReference type="ARBA" id="ARBA00022824"/>
    </source>
</evidence>
<dbReference type="PANTHER" id="PTHR10869">
    <property type="entry name" value="PROLYL 4-HYDROXYLASE ALPHA SUBUNIT"/>
    <property type="match status" value="1"/>
</dbReference>
<organism evidence="16">
    <name type="scientific">Drosophila grimshawi</name>
    <name type="common">Hawaiian fruit fly</name>
    <name type="synonym">Idiomyia grimshawi</name>
    <dbReference type="NCBI Taxonomy" id="7222"/>
    <lineage>
        <taxon>Eukaryota</taxon>
        <taxon>Metazoa</taxon>
        <taxon>Ecdysozoa</taxon>
        <taxon>Arthropoda</taxon>
        <taxon>Hexapoda</taxon>
        <taxon>Insecta</taxon>
        <taxon>Pterygota</taxon>
        <taxon>Neoptera</taxon>
        <taxon>Endopterygota</taxon>
        <taxon>Diptera</taxon>
        <taxon>Brachycera</taxon>
        <taxon>Muscomorpha</taxon>
        <taxon>Ephydroidea</taxon>
        <taxon>Drosophilidae</taxon>
        <taxon>Drosophila</taxon>
        <taxon>Hawaiian Drosophila</taxon>
    </lineage>
</organism>
<evidence type="ECO:0000256" key="13">
    <source>
        <dbReference type="SAM" id="SignalP"/>
    </source>
</evidence>
<evidence type="ECO:0000256" key="1">
    <source>
        <dbReference type="ARBA" id="ARBA00001961"/>
    </source>
</evidence>
<evidence type="ECO:0000313" key="15">
    <source>
        <dbReference type="EMBL" id="EDV90577.1"/>
    </source>
</evidence>
<comment type="function">
    <text evidence="2">Catalyzes the post-translational formation of 4-hydroxyproline in -Xaa-Pro-Gly- sequences in collagens and other proteins.</text>
</comment>
<dbReference type="InParanoid" id="B4JY15"/>
<dbReference type="Pfam" id="PF13640">
    <property type="entry name" value="2OG-FeII_Oxy_3"/>
    <property type="match status" value="1"/>
</dbReference>
<dbReference type="STRING" id="7222.B4JY15"/>
<protein>
    <recommendedName>
        <fullName evidence="5">procollagen-proline 4-dioxygenase</fullName>
        <ecNumber evidence="5">1.14.11.2</ecNumber>
    </recommendedName>
</protein>
<dbReference type="OMA" id="GHYDQHY"/>